<dbReference type="InterPro" id="IPR036977">
    <property type="entry name" value="DNA_primase_Znf_CHC2"/>
</dbReference>
<dbReference type="HAMAP" id="MF_00974">
    <property type="entry name" value="DNA_primase_DnaG"/>
    <property type="match status" value="1"/>
</dbReference>
<dbReference type="SMART" id="SM00493">
    <property type="entry name" value="TOPRIM"/>
    <property type="match status" value="1"/>
</dbReference>
<sequence>MSRKIPKYFISELLSRTNIVELISTRLTLQKNGKNYRTNCPFHHDKTPSFTVSHEKQFYYCFGCNIYGNAIDFLIQYEHLSFLESIEELSIIHGIKIPFKRTLENNIYIKQQKLYLLMEKMCKLYQKNITKTSLAYQYLAKRGIDKKMIDSFLIGFSSLEWNIFYKNCYISKEFEKELLNNNIISISKKGYKYDRFQGRIIFPIQDHHGRVVGFGGRSLNNILPKYLNSPETNIFHKRKQIYGLYQVKKNHTKPMYLLVVEGYIDVITLTQYNINYVVSSLGTATTSEHIQILFKNTDTVIYCYDGDDAGKDAAWRTLKKALPYISDKKTLKFILLPKNEDPDSIIRKEGRKKFQMRIDNAITMPKFFFQHILKNIDLSSNEDKFHLSVRALPLINIISSDTIRIYLRQILARMIGILDDNQFEKFLYEQEIKKSQKSYFQIKRTPMRTLIGLLVQNPSLSKIVPTTIKLKNLKVKGLPIFLEILKTCLDNPNINTGQLLEFYRDTEIINILKILARWDLMIVKKEIQNMFLDLLTNIYDKILEERQEYLIAQERVKGLTMNEKKEIWFINKKLSKKVKLSVLKH</sequence>
<keyword evidence="3 12" id="KW-0808">Transferase</keyword>
<name>A0A4D6XVQ8_9GAMM</name>
<dbReference type="InterPro" id="IPR002694">
    <property type="entry name" value="Znf_CHC2"/>
</dbReference>
<keyword evidence="2 12" id="KW-0639">Primosome</keyword>
<dbReference type="Gene3D" id="1.10.860.10">
    <property type="entry name" value="DNAb Helicase, Chain A"/>
    <property type="match status" value="1"/>
</dbReference>
<dbReference type="InterPro" id="IPR050219">
    <property type="entry name" value="DnaG_primase"/>
</dbReference>
<evidence type="ECO:0000313" key="17">
    <source>
        <dbReference type="Proteomes" id="UP000298738"/>
    </source>
</evidence>
<comment type="similarity">
    <text evidence="12 13">Belongs to the DnaG primase family.</text>
</comment>
<evidence type="ECO:0000256" key="13">
    <source>
        <dbReference type="PIRNR" id="PIRNR002811"/>
    </source>
</evidence>
<dbReference type="InterPro" id="IPR013173">
    <property type="entry name" value="DNA_primase_DnaG_DnaB-bd_dom"/>
</dbReference>
<dbReference type="AlphaFoldDB" id="A0A4D6XVQ8"/>
<keyword evidence="5 12" id="KW-0235">DNA replication</keyword>
<dbReference type="Gene3D" id="3.90.980.10">
    <property type="entry name" value="DNA primase, catalytic core, N-terminal domain"/>
    <property type="match status" value="1"/>
</dbReference>
<evidence type="ECO:0000256" key="8">
    <source>
        <dbReference type="ARBA" id="ARBA00022833"/>
    </source>
</evidence>
<keyword evidence="11 12" id="KW-0804">Transcription</keyword>
<dbReference type="Pfam" id="PF01807">
    <property type="entry name" value="Zn_ribbon_DnaG"/>
    <property type="match status" value="1"/>
</dbReference>
<dbReference type="PIRSF" id="PIRSF002811">
    <property type="entry name" value="DnaG"/>
    <property type="match status" value="1"/>
</dbReference>
<dbReference type="RefSeq" id="WP_158357222.1">
    <property type="nucleotide sequence ID" value="NZ_CP034876.1"/>
</dbReference>
<dbReference type="InterPro" id="IPR016136">
    <property type="entry name" value="DNA_helicase_N/primase_C"/>
</dbReference>
<dbReference type="Pfam" id="PF08278">
    <property type="entry name" value="DnaG_DnaB_bind"/>
    <property type="match status" value="1"/>
</dbReference>
<dbReference type="GO" id="GO:0003899">
    <property type="term" value="F:DNA-directed RNA polymerase activity"/>
    <property type="evidence" value="ECO:0007669"/>
    <property type="project" value="UniProtKB-UniRule"/>
</dbReference>
<reference evidence="16 17" key="2">
    <citation type="submission" date="2019-05" db="EMBL/GenBank/DDBJ databases">
        <title>Genome evolution of the obligate endosymbiont Buchnera aphidicola.</title>
        <authorList>
            <person name="Moran N.A."/>
        </authorList>
    </citation>
    <scope>NUCLEOTIDE SEQUENCE [LARGE SCALE GENOMIC DNA]</scope>
    <source>
        <strain evidence="16 17">Hla</strain>
    </source>
</reference>
<dbReference type="GO" id="GO:0008270">
    <property type="term" value="F:zinc ion binding"/>
    <property type="evidence" value="ECO:0007669"/>
    <property type="project" value="UniProtKB-UniRule"/>
</dbReference>
<dbReference type="PANTHER" id="PTHR30313">
    <property type="entry name" value="DNA PRIMASE"/>
    <property type="match status" value="1"/>
</dbReference>
<evidence type="ECO:0000313" key="16">
    <source>
        <dbReference type="EMBL" id="QCI20803.1"/>
    </source>
</evidence>
<proteinExistence type="inferred from homology"/>
<dbReference type="SMART" id="SM00766">
    <property type="entry name" value="DnaG_DnaB_bind"/>
    <property type="match status" value="1"/>
</dbReference>
<accession>A0A4D6XVQ8</accession>
<evidence type="ECO:0000256" key="2">
    <source>
        <dbReference type="ARBA" id="ARBA00022515"/>
    </source>
</evidence>
<comment type="function">
    <text evidence="12 13">RNA polymerase that catalyzes the synthesis of short RNA molecules used as primers for DNA polymerase during DNA replication.</text>
</comment>
<comment type="subunit">
    <text evidence="12">Monomer. Interacts with DnaB.</text>
</comment>
<dbReference type="CDD" id="cd03364">
    <property type="entry name" value="TOPRIM_DnaG_primases"/>
    <property type="match status" value="1"/>
</dbReference>
<dbReference type="SUPFAM" id="SSF57783">
    <property type="entry name" value="Zinc beta-ribbon"/>
    <property type="match status" value="1"/>
</dbReference>
<dbReference type="InterPro" id="IPR006171">
    <property type="entry name" value="TOPRIM_dom"/>
</dbReference>
<evidence type="ECO:0000256" key="14">
    <source>
        <dbReference type="PIRSR" id="PIRSR002811-1"/>
    </source>
</evidence>
<comment type="catalytic activity">
    <reaction evidence="12">
        <text>ssDNA + n NTP = ssDNA/pppN(pN)n-1 hybrid + (n-1) diphosphate.</text>
        <dbReference type="EC" id="2.7.7.101"/>
    </reaction>
</comment>
<dbReference type="Pfam" id="PF13155">
    <property type="entry name" value="Toprim_2"/>
    <property type="match status" value="1"/>
</dbReference>
<evidence type="ECO:0000256" key="12">
    <source>
        <dbReference type="HAMAP-Rule" id="MF_00974"/>
    </source>
</evidence>
<feature type="zinc finger region" description="CHC2-type" evidence="12 14">
    <location>
        <begin position="40"/>
        <end position="64"/>
    </location>
</feature>
<dbReference type="InterPro" id="IPR034151">
    <property type="entry name" value="TOPRIM_DnaG_bac"/>
</dbReference>
<protein>
    <recommendedName>
        <fullName evidence="12 13">DNA primase</fullName>
        <ecNumber evidence="12">2.7.7.101</ecNumber>
    </recommendedName>
</protein>
<reference evidence="16 17" key="1">
    <citation type="submission" date="2018-12" db="EMBL/GenBank/DDBJ databases">
        <authorList>
            <person name="Chong R.A."/>
        </authorList>
    </citation>
    <scope>NUCLEOTIDE SEQUENCE [LARGE SCALE GENOMIC DNA]</scope>
    <source>
        <strain evidence="16 17">Hla</strain>
    </source>
</reference>
<gene>
    <name evidence="12" type="primary">dnaG</name>
    <name evidence="16" type="ORF">D9V68_00280</name>
</gene>
<dbReference type="Gene3D" id="1.20.50.20">
    <property type="entry name" value="DnaG, RNA polymerase domain, helical bundle"/>
    <property type="match status" value="1"/>
</dbReference>
<evidence type="ECO:0000256" key="3">
    <source>
        <dbReference type="ARBA" id="ARBA00022679"/>
    </source>
</evidence>
<dbReference type="InterPro" id="IPR030846">
    <property type="entry name" value="DnaG_bac"/>
</dbReference>
<dbReference type="PANTHER" id="PTHR30313:SF2">
    <property type="entry name" value="DNA PRIMASE"/>
    <property type="match status" value="1"/>
</dbReference>
<comment type="cofactor">
    <cofactor evidence="12 13 14">
        <name>Zn(2+)</name>
        <dbReference type="ChEBI" id="CHEBI:29105"/>
    </cofactor>
    <text evidence="12 13 14">Binds 1 zinc ion per monomer.</text>
</comment>
<dbReference type="InterPro" id="IPR006295">
    <property type="entry name" value="DNA_primase_DnaG"/>
</dbReference>
<dbReference type="GO" id="GO:0006269">
    <property type="term" value="P:DNA replication, synthesis of primer"/>
    <property type="evidence" value="ECO:0007669"/>
    <property type="project" value="UniProtKB-UniRule"/>
</dbReference>
<dbReference type="Pfam" id="PF08275">
    <property type="entry name" value="DNAG_N"/>
    <property type="match status" value="1"/>
</dbReference>
<evidence type="ECO:0000256" key="4">
    <source>
        <dbReference type="ARBA" id="ARBA00022695"/>
    </source>
</evidence>
<comment type="domain">
    <text evidence="12">Contains an N-terminal zinc-binding domain, a central core domain that contains the primase activity, and a C-terminal DnaB-binding domain.</text>
</comment>
<dbReference type="Gene3D" id="3.40.1360.10">
    <property type="match status" value="1"/>
</dbReference>
<evidence type="ECO:0000256" key="7">
    <source>
        <dbReference type="ARBA" id="ARBA00022771"/>
    </source>
</evidence>
<feature type="domain" description="Toprim" evidence="15">
    <location>
        <begin position="255"/>
        <end position="337"/>
    </location>
</feature>
<dbReference type="InterPro" id="IPR013264">
    <property type="entry name" value="DNAG_N"/>
</dbReference>
<dbReference type="Proteomes" id="UP000298738">
    <property type="component" value="Chromosome"/>
</dbReference>
<dbReference type="GO" id="GO:0000428">
    <property type="term" value="C:DNA-directed RNA polymerase complex"/>
    <property type="evidence" value="ECO:0007669"/>
    <property type="project" value="UniProtKB-KW"/>
</dbReference>
<dbReference type="Gene3D" id="3.90.580.10">
    <property type="entry name" value="Zinc finger, CHC2-type domain"/>
    <property type="match status" value="1"/>
</dbReference>
<evidence type="ECO:0000256" key="11">
    <source>
        <dbReference type="ARBA" id="ARBA00023163"/>
    </source>
</evidence>
<evidence type="ECO:0000259" key="15">
    <source>
        <dbReference type="PROSITE" id="PS50880"/>
    </source>
</evidence>
<keyword evidence="6 12" id="KW-0479">Metal-binding</keyword>
<dbReference type="SMART" id="SM00400">
    <property type="entry name" value="ZnF_CHCC"/>
    <property type="match status" value="1"/>
</dbReference>
<keyword evidence="9" id="KW-0460">Magnesium</keyword>
<dbReference type="EC" id="2.7.7.101" evidence="12"/>
<dbReference type="PROSITE" id="PS50880">
    <property type="entry name" value="TOPRIM"/>
    <property type="match status" value="1"/>
</dbReference>
<evidence type="ECO:0000256" key="5">
    <source>
        <dbReference type="ARBA" id="ARBA00022705"/>
    </source>
</evidence>
<evidence type="ECO:0000256" key="9">
    <source>
        <dbReference type="ARBA" id="ARBA00022842"/>
    </source>
</evidence>
<dbReference type="GO" id="GO:1990077">
    <property type="term" value="C:primosome complex"/>
    <property type="evidence" value="ECO:0007669"/>
    <property type="project" value="UniProtKB-KW"/>
</dbReference>
<dbReference type="GO" id="GO:0003677">
    <property type="term" value="F:DNA binding"/>
    <property type="evidence" value="ECO:0007669"/>
    <property type="project" value="UniProtKB-KW"/>
</dbReference>
<dbReference type="GO" id="GO:0005737">
    <property type="term" value="C:cytoplasm"/>
    <property type="evidence" value="ECO:0007669"/>
    <property type="project" value="TreeGrafter"/>
</dbReference>
<dbReference type="FunFam" id="3.40.1360.10:FF:000002">
    <property type="entry name" value="DNA primase"/>
    <property type="match status" value="1"/>
</dbReference>
<keyword evidence="4 12" id="KW-0548">Nucleotidyltransferase</keyword>
<dbReference type="InterPro" id="IPR019475">
    <property type="entry name" value="DNA_primase_DnaB-bd"/>
</dbReference>
<dbReference type="EMBL" id="CP034876">
    <property type="protein sequence ID" value="QCI20803.1"/>
    <property type="molecule type" value="Genomic_DNA"/>
</dbReference>
<keyword evidence="8 12" id="KW-0862">Zinc</keyword>
<dbReference type="SUPFAM" id="SSF117023">
    <property type="entry name" value="DNA primase DnaG, C-terminal domain"/>
    <property type="match status" value="1"/>
</dbReference>
<keyword evidence="1 12" id="KW-0240">DNA-directed RNA polymerase</keyword>
<evidence type="ECO:0000256" key="6">
    <source>
        <dbReference type="ARBA" id="ARBA00022723"/>
    </source>
</evidence>
<keyword evidence="7 12" id="KW-0863">Zinc-finger</keyword>
<keyword evidence="10 12" id="KW-0238">DNA-binding</keyword>
<evidence type="ECO:0000256" key="1">
    <source>
        <dbReference type="ARBA" id="ARBA00022478"/>
    </source>
</evidence>
<organism evidence="16 17">
    <name type="scientific">Buchnera aphidicola</name>
    <name type="common">Hyperomyzus lactucae</name>
    <dbReference type="NCBI Taxonomy" id="1241860"/>
    <lineage>
        <taxon>Bacteria</taxon>
        <taxon>Pseudomonadati</taxon>
        <taxon>Pseudomonadota</taxon>
        <taxon>Gammaproteobacteria</taxon>
        <taxon>Enterobacterales</taxon>
        <taxon>Erwiniaceae</taxon>
        <taxon>Buchnera</taxon>
    </lineage>
</organism>
<dbReference type="OrthoDB" id="9803773at2"/>
<dbReference type="SUPFAM" id="SSF56731">
    <property type="entry name" value="DNA primase core"/>
    <property type="match status" value="1"/>
</dbReference>
<dbReference type="InterPro" id="IPR037068">
    <property type="entry name" value="DNA_primase_core_N_sf"/>
</dbReference>
<dbReference type="NCBIfam" id="TIGR01391">
    <property type="entry name" value="dnaG"/>
    <property type="match status" value="1"/>
</dbReference>
<dbReference type="FunFam" id="3.90.580.10:FF:000001">
    <property type="entry name" value="DNA primase"/>
    <property type="match status" value="1"/>
</dbReference>
<evidence type="ECO:0000256" key="10">
    <source>
        <dbReference type="ARBA" id="ARBA00023125"/>
    </source>
</evidence>
<dbReference type="Pfam" id="PF10410">
    <property type="entry name" value="DnaB_bind"/>
    <property type="match status" value="1"/>
</dbReference>